<dbReference type="PANTHER" id="PTHR48475">
    <property type="entry name" value="RIBONUCLEASE H"/>
    <property type="match status" value="1"/>
</dbReference>
<keyword evidence="1" id="KW-0695">RNA-directed DNA polymerase</keyword>
<dbReference type="SUPFAM" id="SSF53098">
    <property type="entry name" value="Ribonuclease H-like"/>
    <property type="match status" value="1"/>
</dbReference>
<dbReference type="InterPro" id="IPR012337">
    <property type="entry name" value="RNaseH-like_sf"/>
</dbReference>
<dbReference type="GO" id="GO:0003964">
    <property type="term" value="F:RNA-directed DNA polymerase activity"/>
    <property type="evidence" value="ECO:0007669"/>
    <property type="project" value="UniProtKB-KW"/>
</dbReference>
<reference evidence="1" key="1">
    <citation type="journal article" date="2022" name="Int. J. Mol. Sci.">
        <title>Draft Genome of Tanacetum Coccineum: Genomic Comparison of Closely Related Tanacetum-Family Plants.</title>
        <authorList>
            <person name="Yamashiro T."/>
            <person name="Shiraishi A."/>
            <person name="Nakayama K."/>
            <person name="Satake H."/>
        </authorList>
    </citation>
    <scope>NUCLEOTIDE SEQUENCE</scope>
</reference>
<keyword evidence="1" id="KW-0808">Transferase</keyword>
<protein>
    <submittedName>
        <fullName evidence="1">Reverse transcriptase domain-containing protein</fullName>
    </submittedName>
</protein>
<comment type="caution">
    <text evidence="1">The sequence shown here is derived from an EMBL/GenBank/DDBJ whole genome shotgun (WGS) entry which is preliminary data.</text>
</comment>
<keyword evidence="2" id="KW-1185">Reference proteome</keyword>
<organism evidence="1 2">
    <name type="scientific">Tanacetum coccineum</name>
    <dbReference type="NCBI Taxonomy" id="301880"/>
    <lineage>
        <taxon>Eukaryota</taxon>
        <taxon>Viridiplantae</taxon>
        <taxon>Streptophyta</taxon>
        <taxon>Embryophyta</taxon>
        <taxon>Tracheophyta</taxon>
        <taxon>Spermatophyta</taxon>
        <taxon>Magnoliopsida</taxon>
        <taxon>eudicotyledons</taxon>
        <taxon>Gunneridae</taxon>
        <taxon>Pentapetalae</taxon>
        <taxon>asterids</taxon>
        <taxon>campanulids</taxon>
        <taxon>Asterales</taxon>
        <taxon>Asteraceae</taxon>
        <taxon>Asteroideae</taxon>
        <taxon>Anthemideae</taxon>
        <taxon>Anthemidinae</taxon>
        <taxon>Tanacetum</taxon>
    </lineage>
</organism>
<dbReference type="PANTHER" id="PTHR48475:SF2">
    <property type="entry name" value="RIBONUCLEASE H"/>
    <property type="match status" value="1"/>
</dbReference>
<reference evidence="1" key="2">
    <citation type="submission" date="2022-01" db="EMBL/GenBank/DDBJ databases">
        <authorList>
            <person name="Yamashiro T."/>
            <person name="Shiraishi A."/>
            <person name="Satake H."/>
            <person name="Nakayama K."/>
        </authorList>
    </citation>
    <scope>NUCLEOTIDE SEQUENCE</scope>
</reference>
<proteinExistence type="predicted"/>
<dbReference type="Gene3D" id="3.30.420.10">
    <property type="entry name" value="Ribonuclease H-like superfamily/Ribonuclease H"/>
    <property type="match status" value="1"/>
</dbReference>
<dbReference type="EMBL" id="BQNB010008573">
    <property type="protein sequence ID" value="GJS51263.1"/>
    <property type="molecule type" value="Genomic_DNA"/>
</dbReference>
<dbReference type="Proteomes" id="UP001151760">
    <property type="component" value="Unassembled WGS sequence"/>
</dbReference>
<accession>A0ABQ4WEK2</accession>
<evidence type="ECO:0000313" key="1">
    <source>
        <dbReference type="EMBL" id="GJS51263.1"/>
    </source>
</evidence>
<dbReference type="InterPro" id="IPR036397">
    <property type="entry name" value="RNaseH_sf"/>
</dbReference>
<name>A0ABQ4WEK2_9ASTR</name>
<evidence type="ECO:0000313" key="2">
    <source>
        <dbReference type="Proteomes" id="UP001151760"/>
    </source>
</evidence>
<keyword evidence="1" id="KW-0548">Nucleotidyltransferase</keyword>
<sequence>MSAEYFWPSMHRDANNEISNCDSGQSWAEGLGIKLVFTSVYQSQENEAVERANRRIMQGIKTRLHQEGGTWVEEIPNVFWAHRTKPKTSNGETPFNLAYGTEAVQPAEIGIPTR</sequence>
<gene>
    <name evidence="1" type="ORF">Tco_0624625</name>
</gene>